<dbReference type="InterPro" id="IPR013024">
    <property type="entry name" value="GGCT-like"/>
</dbReference>
<gene>
    <name evidence="5" type="ORF">IWZ03DRAFT_363331</name>
</gene>
<keyword evidence="2" id="KW-0808">Transferase</keyword>
<reference evidence="5 6" key="1">
    <citation type="submission" date="2024-04" db="EMBL/GenBank/DDBJ databases">
        <title>Phyllosticta paracitricarpa is synonymous to the EU quarantine fungus P. citricarpa based on phylogenomic analyses.</title>
        <authorList>
            <consortium name="Lawrence Berkeley National Laboratory"/>
            <person name="Van Ingen-Buijs V.A."/>
            <person name="Van Westerhoven A.C."/>
            <person name="Haridas S."/>
            <person name="Skiadas P."/>
            <person name="Martin F."/>
            <person name="Groenewald J.Z."/>
            <person name="Crous P.W."/>
            <person name="Seidl M.F."/>
        </authorList>
    </citation>
    <scope>NUCLEOTIDE SEQUENCE [LARGE SCALE GENOMIC DNA]</scope>
    <source>
        <strain evidence="5 6">CBS 123371</strain>
    </source>
</reference>
<dbReference type="EMBL" id="JBBPHU010000014">
    <property type="protein sequence ID" value="KAK7510290.1"/>
    <property type="molecule type" value="Genomic_DNA"/>
</dbReference>
<dbReference type="Pfam" id="PF06094">
    <property type="entry name" value="GGACT"/>
    <property type="match status" value="1"/>
</dbReference>
<dbReference type="SUPFAM" id="SSF110857">
    <property type="entry name" value="Gamma-glutamyl cyclotransferase-like"/>
    <property type="match status" value="1"/>
</dbReference>
<evidence type="ECO:0000313" key="5">
    <source>
        <dbReference type="EMBL" id="KAK7510290.1"/>
    </source>
</evidence>
<evidence type="ECO:0000256" key="3">
    <source>
        <dbReference type="ARBA" id="ARBA00030602"/>
    </source>
</evidence>
<evidence type="ECO:0000259" key="4">
    <source>
        <dbReference type="Pfam" id="PF06094"/>
    </source>
</evidence>
<comment type="similarity">
    <text evidence="1">Belongs to the gamma-glutamylcyclotransferase family.</text>
</comment>
<dbReference type="CDD" id="cd06661">
    <property type="entry name" value="GGCT_like"/>
    <property type="match status" value="1"/>
</dbReference>
<dbReference type="Gene3D" id="3.10.490.10">
    <property type="entry name" value="Gamma-glutamyl cyclotransferase-like"/>
    <property type="match status" value="1"/>
</dbReference>
<feature type="domain" description="Gamma-glutamylcyclotransferase AIG2-like" evidence="4">
    <location>
        <begin position="11"/>
        <end position="156"/>
    </location>
</feature>
<evidence type="ECO:0000256" key="2">
    <source>
        <dbReference type="ARBA" id="ARBA00022679"/>
    </source>
</evidence>
<protein>
    <recommendedName>
        <fullName evidence="3">Putative gamma-glutamylcyclotransferase</fullName>
    </recommendedName>
</protein>
<sequence>MSSPEGPHTAFFYGTLMSPAVLHRVIHGTTTPSALQRLVSPLRTYPALLPHHIRHRVRGCDYPAVLPSSPSSATDTPSVRGTLVTGLSSADLWRLDRFEGDEYERRRVDVTILGPGAGDDVQPEDMPQQQHAPGSTVVAETYIWIAGADRLEPREWDFDEFVREKLGRWTGQEGEAEYKDVDDAVAAATTATGQGGNAMGGRDWNGAVGRAIDGSRVAEKEVLREAV</sequence>
<dbReference type="PANTHER" id="PTHR31544:SF2">
    <property type="entry name" value="AIG2-LIKE PROTEIN D"/>
    <property type="match status" value="1"/>
</dbReference>
<dbReference type="InterPro" id="IPR045038">
    <property type="entry name" value="AIG2-like"/>
</dbReference>
<organism evidence="5 6">
    <name type="scientific">Phyllosticta citriasiana</name>
    <dbReference type="NCBI Taxonomy" id="595635"/>
    <lineage>
        <taxon>Eukaryota</taxon>
        <taxon>Fungi</taxon>
        <taxon>Dikarya</taxon>
        <taxon>Ascomycota</taxon>
        <taxon>Pezizomycotina</taxon>
        <taxon>Dothideomycetes</taxon>
        <taxon>Dothideomycetes incertae sedis</taxon>
        <taxon>Botryosphaeriales</taxon>
        <taxon>Phyllostictaceae</taxon>
        <taxon>Phyllosticta</taxon>
    </lineage>
</organism>
<dbReference type="InterPro" id="IPR009288">
    <property type="entry name" value="AIG2-like_dom"/>
</dbReference>
<dbReference type="Proteomes" id="UP001363622">
    <property type="component" value="Unassembled WGS sequence"/>
</dbReference>
<proteinExistence type="inferred from homology"/>
<comment type="caution">
    <text evidence="5">The sequence shown here is derived from an EMBL/GenBank/DDBJ whole genome shotgun (WGS) entry which is preliminary data.</text>
</comment>
<dbReference type="PANTHER" id="PTHR31544">
    <property type="entry name" value="AIG2-LIKE PROTEIN D"/>
    <property type="match status" value="1"/>
</dbReference>
<evidence type="ECO:0000313" key="6">
    <source>
        <dbReference type="Proteomes" id="UP001363622"/>
    </source>
</evidence>
<keyword evidence="6" id="KW-1185">Reference proteome</keyword>
<dbReference type="InterPro" id="IPR036568">
    <property type="entry name" value="GGCT-like_sf"/>
</dbReference>
<accession>A0ABR1K8Z8</accession>
<name>A0ABR1K8Z8_9PEZI</name>
<evidence type="ECO:0000256" key="1">
    <source>
        <dbReference type="ARBA" id="ARBA00008861"/>
    </source>
</evidence>